<evidence type="ECO:0000313" key="1">
    <source>
        <dbReference type="EMBL" id="RVW71982.1"/>
    </source>
</evidence>
<sequence length="550" mass="62059">MRGPHCDMSNNPDPEDPIKFSLVQYNSAPSLQFENVENIGNVVSSDWTPWGNTNIGNSGGEFMLLVLRCKKAKQSQCPWKLRALVVKDSNLIAAHIQGMIKAQFTLSVAVIQASCDGNNQLFPLAFALTEGIMAAMSDVHLGWSEPYVYHRVCMRHLASNFMTRFKDKILKNMMCKVALATKIEKFNKHMNTIGRINAAHNNGWKQSLLRNERSLMTEVESMGIMTTNMSEVFYSVLKGARSLPITALVQLTFFRLNSYFVVRREQGANRLASNEEYTPYVDAKIKANVVKAGSHEIVLYDHIRGQFHVKTNKGTKSSSTRGRTYRINLQEYTCTYMEYRGHSSDPDPLDTSVLVLQDRHRSHLVDSGQLASVLTCRQHISRSDSPTSEIRGSAISTRWLCHQFSHPPVDLDDATLERYARAFILGLIETPRGSPDFGRPPAPPTAQHLEHDVADDLPAEQWRVPLSWAQNPSRVLTFYRDQLDAQTHDQVLWEPYMGDLVAHLPAISLADQEIWRTMSPLICFDISSGIDRSECCDSLAFNKGYLHLVP</sequence>
<dbReference type="PANTHER" id="PTHR31973:SF195">
    <property type="entry name" value="MUDR FAMILY TRANSPOSASE"/>
    <property type="match status" value="1"/>
</dbReference>
<protein>
    <submittedName>
        <fullName evidence="1">Serine/threonine-protein phosphatase 7 long form-like</fullName>
    </submittedName>
</protein>
<gene>
    <name evidence="1" type="primary">MAIL3_151</name>
    <name evidence="1" type="ORF">CK203_055052</name>
</gene>
<dbReference type="PANTHER" id="PTHR31973">
    <property type="entry name" value="POLYPROTEIN, PUTATIVE-RELATED"/>
    <property type="match status" value="1"/>
</dbReference>
<evidence type="ECO:0000313" key="2">
    <source>
        <dbReference type="Proteomes" id="UP000288805"/>
    </source>
</evidence>
<name>A0A438GII0_VITVI</name>
<dbReference type="EMBL" id="QGNW01000425">
    <property type="protein sequence ID" value="RVW71982.1"/>
    <property type="molecule type" value="Genomic_DNA"/>
</dbReference>
<organism evidence="1 2">
    <name type="scientific">Vitis vinifera</name>
    <name type="common">Grape</name>
    <dbReference type="NCBI Taxonomy" id="29760"/>
    <lineage>
        <taxon>Eukaryota</taxon>
        <taxon>Viridiplantae</taxon>
        <taxon>Streptophyta</taxon>
        <taxon>Embryophyta</taxon>
        <taxon>Tracheophyta</taxon>
        <taxon>Spermatophyta</taxon>
        <taxon>Magnoliopsida</taxon>
        <taxon>eudicotyledons</taxon>
        <taxon>Gunneridae</taxon>
        <taxon>Pentapetalae</taxon>
        <taxon>rosids</taxon>
        <taxon>Vitales</taxon>
        <taxon>Vitaceae</taxon>
        <taxon>Viteae</taxon>
        <taxon>Vitis</taxon>
    </lineage>
</organism>
<reference evidence="1 2" key="1">
    <citation type="journal article" date="2018" name="PLoS Genet.">
        <title>Population sequencing reveals clonal diversity and ancestral inbreeding in the grapevine cultivar Chardonnay.</title>
        <authorList>
            <person name="Roach M.J."/>
            <person name="Johnson D.L."/>
            <person name="Bohlmann J."/>
            <person name="van Vuuren H.J."/>
            <person name="Jones S.J."/>
            <person name="Pretorius I.S."/>
            <person name="Schmidt S.A."/>
            <person name="Borneman A.R."/>
        </authorList>
    </citation>
    <scope>NUCLEOTIDE SEQUENCE [LARGE SCALE GENOMIC DNA]</scope>
    <source>
        <strain evidence="2">cv. Chardonnay</strain>
        <tissue evidence="1">Leaf</tissue>
    </source>
</reference>
<dbReference type="AlphaFoldDB" id="A0A438GII0"/>
<proteinExistence type="predicted"/>
<dbReference type="Proteomes" id="UP000288805">
    <property type="component" value="Unassembled WGS sequence"/>
</dbReference>
<accession>A0A438GII0</accession>
<comment type="caution">
    <text evidence="1">The sequence shown here is derived from an EMBL/GenBank/DDBJ whole genome shotgun (WGS) entry which is preliminary data.</text>
</comment>